<protein>
    <submittedName>
        <fullName evidence="2">Uncharacterized protein</fullName>
    </submittedName>
</protein>
<dbReference type="PANTHER" id="PTHR34204">
    <property type="entry name" value="RNA-BINDING ASCH DOMAIN PROTEIN"/>
    <property type="match status" value="1"/>
</dbReference>
<accession>A0A4Y7PV53</accession>
<evidence type="ECO:0000313" key="2">
    <source>
        <dbReference type="EMBL" id="TDL19015.1"/>
    </source>
</evidence>
<dbReference type="AlphaFoldDB" id="A0A4Y7PV53"/>
<dbReference type="VEuPathDB" id="FungiDB:BD410DRAFT_453445"/>
<name>A0A4Y7PV53_9AGAM</name>
<evidence type="ECO:0000256" key="1">
    <source>
        <dbReference type="SAM" id="MobiDB-lite"/>
    </source>
</evidence>
<sequence length="241" mass="26940">MNVDHCPANESDVAAAVPKFKEDTEKSPSLEFKPEPERRPSNAGTTYESLYALRKGVIPTPVCDGLEELPHAAAERARFNELLSPTNSTRHLEYGLALTVGSAVGNEPPCIDCCLAAFLVANKERLTAGARAWTKHCHRSERPSDDVLSGTIEGWWDKPKGPVDVINAKALALFWKIMKAATWRNLHWLPHQILVYEVRIKAGYGMRWSQDLSPGGGDHVWSFRGYVEPMMENGHERGWKH</sequence>
<reference evidence="2 3" key="1">
    <citation type="submission" date="2018-06" db="EMBL/GenBank/DDBJ databases">
        <title>A transcriptomic atlas of mushroom development highlights an independent origin of complex multicellularity.</title>
        <authorList>
            <consortium name="DOE Joint Genome Institute"/>
            <person name="Krizsan K."/>
            <person name="Almasi E."/>
            <person name="Merenyi Z."/>
            <person name="Sahu N."/>
            <person name="Viragh M."/>
            <person name="Koszo T."/>
            <person name="Mondo S."/>
            <person name="Kiss B."/>
            <person name="Balint B."/>
            <person name="Kues U."/>
            <person name="Barry K."/>
            <person name="Hegedus J.C."/>
            <person name="Henrissat B."/>
            <person name="Johnson J."/>
            <person name="Lipzen A."/>
            <person name="Ohm R."/>
            <person name="Nagy I."/>
            <person name="Pangilinan J."/>
            <person name="Yan J."/>
            <person name="Xiong Y."/>
            <person name="Grigoriev I.V."/>
            <person name="Hibbett D.S."/>
            <person name="Nagy L.G."/>
        </authorList>
    </citation>
    <scope>NUCLEOTIDE SEQUENCE [LARGE SCALE GENOMIC DNA]</scope>
    <source>
        <strain evidence="2 3">SZMC22713</strain>
    </source>
</reference>
<keyword evidence="3" id="KW-1185">Reference proteome</keyword>
<gene>
    <name evidence="2" type="ORF">BD410DRAFT_453445</name>
</gene>
<evidence type="ECO:0000313" key="3">
    <source>
        <dbReference type="Proteomes" id="UP000294933"/>
    </source>
</evidence>
<organism evidence="2 3">
    <name type="scientific">Rickenella mellea</name>
    <dbReference type="NCBI Taxonomy" id="50990"/>
    <lineage>
        <taxon>Eukaryota</taxon>
        <taxon>Fungi</taxon>
        <taxon>Dikarya</taxon>
        <taxon>Basidiomycota</taxon>
        <taxon>Agaricomycotina</taxon>
        <taxon>Agaricomycetes</taxon>
        <taxon>Hymenochaetales</taxon>
        <taxon>Rickenellaceae</taxon>
        <taxon>Rickenella</taxon>
    </lineage>
</organism>
<dbReference type="Proteomes" id="UP000294933">
    <property type="component" value="Unassembled WGS sequence"/>
</dbReference>
<proteinExistence type="predicted"/>
<dbReference type="EMBL" id="ML170201">
    <property type="protein sequence ID" value="TDL19015.1"/>
    <property type="molecule type" value="Genomic_DNA"/>
</dbReference>
<feature type="region of interest" description="Disordered" evidence="1">
    <location>
        <begin position="1"/>
        <end position="44"/>
    </location>
</feature>
<dbReference type="OrthoDB" id="112749at2759"/>
<dbReference type="PANTHER" id="PTHR34204:SF2">
    <property type="entry name" value="RNA-BINDING ASCH DOMAIN PROTEIN"/>
    <property type="match status" value="1"/>
</dbReference>
<feature type="compositionally biased region" description="Basic and acidic residues" evidence="1">
    <location>
        <begin position="19"/>
        <end position="40"/>
    </location>
</feature>